<name>A0AC60A704_RANTA</name>
<gene>
    <name evidence="1" type="ORF">MRATA1EN22A_LOCUS27596</name>
</gene>
<dbReference type="Proteomes" id="UP001162501">
    <property type="component" value="Chromosome 9"/>
</dbReference>
<organism evidence="1 2">
    <name type="scientific">Rangifer tarandus platyrhynchus</name>
    <name type="common">Svalbard reindeer</name>
    <dbReference type="NCBI Taxonomy" id="3082113"/>
    <lineage>
        <taxon>Eukaryota</taxon>
        <taxon>Metazoa</taxon>
        <taxon>Chordata</taxon>
        <taxon>Craniata</taxon>
        <taxon>Vertebrata</taxon>
        <taxon>Euteleostomi</taxon>
        <taxon>Mammalia</taxon>
        <taxon>Eutheria</taxon>
        <taxon>Laurasiatheria</taxon>
        <taxon>Artiodactyla</taxon>
        <taxon>Ruminantia</taxon>
        <taxon>Pecora</taxon>
        <taxon>Cervidae</taxon>
        <taxon>Odocoileinae</taxon>
        <taxon>Rangifer</taxon>
    </lineage>
</organism>
<evidence type="ECO:0000313" key="2">
    <source>
        <dbReference type="Proteomes" id="UP001162501"/>
    </source>
</evidence>
<reference evidence="1" key="2">
    <citation type="submission" date="2025-03" db="EMBL/GenBank/DDBJ databases">
        <authorList>
            <consortium name="ELIXIR-Norway"/>
            <consortium name="Elixir Norway"/>
        </authorList>
    </citation>
    <scope>NUCLEOTIDE SEQUENCE</scope>
</reference>
<protein>
    <submittedName>
        <fullName evidence="1">Uncharacterized protein</fullName>
    </submittedName>
</protein>
<sequence>MVGVSRPQSRAKGECRARVLLCLEAKEGREEVWERPRIPQTSRILKRRKGGWEECAVLTHAVVLPSTGEGGVTSGAAFLTALPDWHAPLPGSGSLTLPGQLLLDRGSGLHARQTLAFNPAEAGARGQVLHVNDRREVETTPALLIYVNTSPTARA</sequence>
<reference evidence="1" key="1">
    <citation type="submission" date="2023-05" db="EMBL/GenBank/DDBJ databases">
        <authorList>
            <consortium name="ELIXIR-Norway"/>
        </authorList>
    </citation>
    <scope>NUCLEOTIDE SEQUENCE</scope>
</reference>
<accession>A0AC60A704</accession>
<proteinExistence type="predicted"/>
<evidence type="ECO:0000313" key="1">
    <source>
        <dbReference type="EMBL" id="CAN0567178.1"/>
    </source>
</evidence>
<dbReference type="EMBL" id="OX596093">
    <property type="protein sequence ID" value="CAN0567178.1"/>
    <property type="molecule type" value="Genomic_DNA"/>
</dbReference>